<dbReference type="CDD" id="cd17574">
    <property type="entry name" value="REC_OmpR"/>
    <property type="match status" value="1"/>
</dbReference>
<dbReference type="Pfam" id="PF00072">
    <property type="entry name" value="Response_reg"/>
    <property type="match status" value="1"/>
</dbReference>
<dbReference type="KEGG" id="pez:HWQ56_06115"/>
<feature type="modified residue" description="4-aspartylphosphate" evidence="6">
    <location>
        <position position="51"/>
    </location>
</feature>
<evidence type="ECO:0000259" key="9">
    <source>
        <dbReference type="PROSITE" id="PS51755"/>
    </source>
</evidence>
<evidence type="ECO:0000256" key="1">
    <source>
        <dbReference type="ARBA" id="ARBA00022553"/>
    </source>
</evidence>
<accession>A0A7D5H5A9</accession>
<dbReference type="GO" id="GO:0006355">
    <property type="term" value="P:regulation of DNA-templated transcription"/>
    <property type="evidence" value="ECO:0007669"/>
    <property type="project" value="InterPro"/>
</dbReference>
<reference evidence="10 11" key="1">
    <citation type="submission" date="2020-06" db="EMBL/GenBank/DDBJ databases">
        <title>Pseudomonas eucalypticola sp. nov., an endophyte of Eucalyptus dunnii leaves with biocontrol ability of eucalyptus leaf blight.</title>
        <authorList>
            <person name="Liu Y."/>
            <person name="Song Z."/>
            <person name="Zeng H."/>
            <person name="Lu M."/>
            <person name="Wang X."/>
            <person name="Lian X."/>
            <person name="Zhang Q."/>
        </authorList>
    </citation>
    <scope>NUCLEOTIDE SEQUENCE [LARGE SCALE GENOMIC DNA]</scope>
    <source>
        <strain evidence="10 11">NP-1</strain>
    </source>
</reference>
<feature type="domain" description="Response regulatory" evidence="8">
    <location>
        <begin position="2"/>
        <end position="117"/>
    </location>
</feature>
<dbReference type="RefSeq" id="WP_158157796.1">
    <property type="nucleotide sequence ID" value="NZ_CP056030.1"/>
</dbReference>
<keyword evidence="11" id="KW-1185">Reference proteome</keyword>
<protein>
    <submittedName>
        <fullName evidence="10">Response regulator transcription factor</fullName>
    </submittedName>
</protein>
<name>A0A7D5H5A9_9PSED</name>
<dbReference type="PANTHER" id="PTHR48111:SF22">
    <property type="entry name" value="REGULATOR OF RPOS"/>
    <property type="match status" value="1"/>
</dbReference>
<dbReference type="GO" id="GO:0000156">
    <property type="term" value="F:phosphorelay response regulator activity"/>
    <property type="evidence" value="ECO:0007669"/>
    <property type="project" value="TreeGrafter"/>
</dbReference>
<dbReference type="Pfam" id="PF00486">
    <property type="entry name" value="Trans_reg_C"/>
    <property type="match status" value="1"/>
</dbReference>
<proteinExistence type="predicted"/>
<dbReference type="EMBL" id="CP056030">
    <property type="protein sequence ID" value="QKZ03384.1"/>
    <property type="molecule type" value="Genomic_DNA"/>
</dbReference>
<dbReference type="SUPFAM" id="SSF52172">
    <property type="entry name" value="CheY-like"/>
    <property type="match status" value="1"/>
</dbReference>
<dbReference type="Gene3D" id="1.10.10.10">
    <property type="entry name" value="Winged helix-like DNA-binding domain superfamily/Winged helix DNA-binding domain"/>
    <property type="match status" value="1"/>
</dbReference>
<dbReference type="FunFam" id="3.40.50.2300:FF:000001">
    <property type="entry name" value="DNA-binding response regulator PhoB"/>
    <property type="match status" value="1"/>
</dbReference>
<gene>
    <name evidence="10" type="ORF">HWQ56_06115</name>
</gene>
<evidence type="ECO:0000256" key="6">
    <source>
        <dbReference type="PROSITE-ProRule" id="PRU00169"/>
    </source>
</evidence>
<evidence type="ECO:0000259" key="8">
    <source>
        <dbReference type="PROSITE" id="PS50110"/>
    </source>
</evidence>
<keyword evidence="4 7" id="KW-0238">DNA-binding</keyword>
<dbReference type="GO" id="GO:0032993">
    <property type="term" value="C:protein-DNA complex"/>
    <property type="evidence" value="ECO:0007669"/>
    <property type="project" value="TreeGrafter"/>
</dbReference>
<dbReference type="PANTHER" id="PTHR48111">
    <property type="entry name" value="REGULATOR OF RPOS"/>
    <property type="match status" value="1"/>
</dbReference>
<evidence type="ECO:0000256" key="7">
    <source>
        <dbReference type="PROSITE-ProRule" id="PRU01091"/>
    </source>
</evidence>
<evidence type="ECO:0000313" key="10">
    <source>
        <dbReference type="EMBL" id="QKZ03384.1"/>
    </source>
</evidence>
<keyword evidence="3" id="KW-0805">Transcription regulation</keyword>
<dbReference type="InterPro" id="IPR001789">
    <property type="entry name" value="Sig_transdc_resp-reg_receiver"/>
</dbReference>
<dbReference type="PROSITE" id="PS51755">
    <property type="entry name" value="OMPR_PHOB"/>
    <property type="match status" value="1"/>
</dbReference>
<feature type="DNA-binding region" description="OmpR/PhoB-type" evidence="7">
    <location>
        <begin position="125"/>
        <end position="222"/>
    </location>
</feature>
<sequence>MHILVIEDDLVILDNITRYLTRRGYIVDCAENGAQGLELARTGDFDLIVLDLMLPRLDGYTLCRHLREQSGRRIPVIMVTARDTLENRLEGFEAGADDYLVKPFALAELAARVNAVLLRASPAQKAVLQVGDLYLDTTTLALTRAGQALKLPPAPLRLLMALMQASPAVVARRKLEELLWHDSPPDSDSLRTHIHQLRHVVDKPFPHALLRTVHGIGYRLAADA</sequence>
<dbReference type="InterPro" id="IPR039420">
    <property type="entry name" value="WalR-like"/>
</dbReference>
<evidence type="ECO:0000256" key="5">
    <source>
        <dbReference type="ARBA" id="ARBA00023163"/>
    </source>
</evidence>
<dbReference type="Gene3D" id="6.10.250.690">
    <property type="match status" value="1"/>
</dbReference>
<dbReference type="CDD" id="cd00383">
    <property type="entry name" value="trans_reg_C"/>
    <property type="match status" value="1"/>
</dbReference>
<dbReference type="SMART" id="SM00862">
    <property type="entry name" value="Trans_reg_C"/>
    <property type="match status" value="1"/>
</dbReference>
<dbReference type="Gene3D" id="3.40.50.2300">
    <property type="match status" value="1"/>
</dbReference>
<evidence type="ECO:0000256" key="3">
    <source>
        <dbReference type="ARBA" id="ARBA00023015"/>
    </source>
</evidence>
<dbReference type="FunFam" id="1.10.10.10:FF:000058">
    <property type="entry name" value="DNA-binding response OmpR family regulator"/>
    <property type="match status" value="1"/>
</dbReference>
<dbReference type="SMART" id="SM00448">
    <property type="entry name" value="REC"/>
    <property type="match status" value="1"/>
</dbReference>
<dbReference type="InterPro" id="IPR036388">
    <property type="entry name" value="WH-like_DNA-bd_sf"/>
</dbReference>
<dbReference type="InterPro" id="IPR011006">
    <property type="entry name" value="CheY-like_superfamily"/>
</dbReference>
<keyword evidence="2" id="KW-0902">Two-component regulatory system</keyword>
<keyword evidence="5" id="KW-0804">Transcription</keyword>
<dbReference type="PROSITE" id="PS50110">
    <property type="entry name" value="RESPONSE_REGULATORY"/>
    <property type="match status" value="1"/>
</dbReference>
<evidence type="ECO:0000313" key="11">
    <source>
        <dbReference type="Proteomes" id="UP000509568"/>
    </source>
</evidence>
<dbReference type="GO" id="GO:0005829">
    <property type="term" value="C:cytosol"/>
    <property type="evidence" value="ECO:0007669"/>
    <property type="project" value="TreeGrafter"/>
</dbReference>
<keyword evidence="1 6" id="KW-0597">Phosphoprotein</keyword>
<dbReference type="Proteomes" id="UP000509568">
    <property type="component" value="Chromosome"/>
</dbReference>
<dbReference type="InterPro" id="IPR001867">
    <property type="entry name" value="OmpR/PhoB-type_DNA-bd"/>
</dbReference>
<dbReference type="GO" id="GO:0000976">
    <property type="term" value="F:transcription cis-regulatory region binding"/>
    <property type="evidence" value="ECO:0007669"/>
    <property type="project" value="TreeGrafter"/>
</dbReference>
<organism evidence="10 11">
    <name type="scientific">Pseudomonas eucalypticola</name>
    <dbReference type="NCBI Taxonomy" id="2599595"/>
    <lineage>
        <taxon>Bacteria</taxon>
        <taxon>Pseudomonadati</taxon>
        <taxon>Pseudomonadota</taxon>
        <taxon>Gammaproteobacteria</taxon>
        <taxon>Pseudomonadales</taxon>
        <taxon>Pseudomonadaceae</taxon>
        <taxon>Pseudomonas</taxon>
    </lineage>
</organism>
<evidence type="ECO:0000256" key="4">
    <source>
        <dbReference type="ARBA" id="ARBA00023125"/>
    </source>
</evidence>
<evidence type="ECO:0000256" key="2">
    <source>
        <dbReference type="ARBA" id="ARBA00023012"/>
    </source>
</evidence>
<dbReference type="AlphaFoldDB" id="A0A7D5H5A9"/>
<feature type="domain" description="OmpR/PhoB-type" evidence="9">
    <location>
        <begin position="125"/>
        <end position="222"/>
    </location>
</feature>